<evidence type="ECO:0000313" key="1">
    <source>
        <dbReference type="EMBL" id="KAA6434316.1"/>
    </source>
</evidence>
<comment type="caution">
    <text evidence="1">The sequence shown here is derived from an EMBL/GenBank/DDBJ whole genome shotgun (WGS) entry which is preliminary data.</text>
</comment>
<sequence>MEHQYGSRLKAHQYAGPTEQMSVANLVLALRLLRMGHSQDYIAEFVTGSWSPIPGSALMQEPCPELTLPTKKNQLPAKNKTV</sequence>
<keyword evidence="4" id="KW-1185">Reference proteome</keyword>
<dbReference type="RefSeq" id="WP_149098260.1">
    <property type="nucleotide sequence ID" value="NZ_BMMG01000003.1"/>
</dbReference>
<dbReference type="Proteomes" id="UP000323866">
    <property type="component" value="Unassembled WGS sequence"/>
</dbReference>
<accession>A0A5M8QHQ4</accession>
<evidence type="ECO:0000313" key="3">
    <source>
        <dbReference type="Proteomes" id="UP000323866"/>
    </source>
</evidence>
<dbReference type="EMBL" id="VKKZ01000020">
    <property type="protein sequence ID" value="KAA6434316.1"/>
    <property type="molecule type" value="Genomic_DNA"/>
</dbReference>
<evidence type="ECO:0000313" key="2">
    <source>
        <dbReference type="EMBL" id="MFA1773035.1"/>
    </source>
</evidence>
<reference evidence="1 3" key="2">
    <citation type="submission" date="2019-09" db="EMBL/GenBank/DDBJ databases">
        <title>A bacterium isolated from glacier soil.</title>
        <authorList>
            <person name="Liu Q."/>
        </authorList>
    </citation>
    <scope>NUCLEOTIDE SEQUENCE [LARGE SCALE GENOMIC DNA]</scope>
    <source>
        <strain evidence="1 3">MDT1-10-3</strain>
    </source>
</reference>
<reference evidence="2 4" key="3">
    <citation type="submission" date="2024-08" db="EMBL/GenBank/DDBJ databases">
        <authorList>
            <person name="Wei W."/>
        </authorList>
    </citation>
    <scope>NUCLEOTIDE SEQUENCE [LARGE SCALE GENOMIC DNA]</scope>
    <source>
        <strain evidence="2 4">XU2</strain>
    </source>
</reference>
<dbReference type="Proteomes" id="UP001570846">
    <property type="component" value="Unassembled WGS sequence"/>
</dbReference>
<dbReference type="EMBL" id="JBGOGF010000010">
    <property type="protein sequence ID" value="MFA1773035.1"/>
    <property type="molecule type" value="Genomic_DNA"/>
</dbReference>
<name>A0A5M8QHQ4_9BACT</name>
<protein>
    <submittedName>
        <fullName evidence="1">Uncharacterized protein</fullName>
    </submittedName>
</protein>
<reference evidence="1 3" key="1">
    <citation type="submission" date="2019-07" db="EMBL/GenBank/DDBJ databases">
        <authorList>
            <person name="Qu J.-H."/>
        </authorList>
    </citation>
    <scope>NUCLEOTIDE SEQUENCE [LARGE SCALE GENOMIC DNA]</scope>
    <source>
        <strain evidence="1 3">MDT1-10-3</strain>
    </source>
</reference>
<proteinExistence type="predicted"/>
<dbReference type="OrthoDB" id="894292at2"/>
<gene>
    <name evidence="2" type="ORF">ACD591_17175</name>
    <name evidence="1" type="ORF">FOE74_08910</name>
</gene>
<organism evidence="1 3">
    <name type="scientific">Rufibacter glacialis</name>
    <dbReference type="NCBI Taxonomy" id="1259555"/>
    <lineage>
        <taxon>Bacteria</taxon>
        <taxon>Pseudomonadati</taxon>
        <taxon>Bacteroidota</taxon>
        <taxon>Cytophagia</taxon>
        <taxon>Cytophagales</taxon>
        <taxon>Hymenobacteraceae</taxon>
        <taxon>Rufibacter</taxon>
    </lineage>
</organism>
<evidence type="ECO:0000313" key="4">
    <source>
        <dbReference type="Proteomes" id="UP001570846"/>
    </source>
</evidence>
<dbReference type="AlphaFoldDB" id="A0A5M8QHQ4"/>